<dbReference type="PANTHER" id="PTHR37432:SF1">
    <property type="entry name" value="HAT C-TERMINAL DIMERISATION DOMAIN-CONTAINING PROTEIN-RELATED"/>
    <property type="match status" value="1"/>
</dbReference>
<evidence type="ECO:0000313" key="2">
    <source>
        <dbReference type="Proteomes" id="UP000001940"/>
    </source>
</evidence>
<dbReference type="WormBase" id="F38E11.9">
    <property type="protein sequence ID" value="CE26625"/>
    <property type="gene ID" value="WBGene00009544"/>
</dbReference>
<dbReference type="OrthoDB" id="5859706at2759"/>
<dbReference type="PhylomeDB" id="G5EFJ1"/>
<dbReference type="OMA" id="ECTATIM"/>
<keyword evidence="2" id="KW-1185">Reference proteome</keyword>
<dbReference type="Proteomes" id="UP000001940">
    <property type="component" value="Chromosome IV"/>
</dbReference>
<dbReference type="KEGG" id="cel:CELE_F38E11.9"/>
<dbReference type="AGR" id="WB:WBGene00009544"/>
<reference evidence="1 2" key="1">
    <citation type="journal article" date="1998" name="Science">
        <title>Genome sequence of the nematode C. elegans: a platform for investigating biology.</title>
        <authorList>
            <consortium name="The C. elegans sequencing consortium"/>
            <person name="Sulson J.E."/>
            <person name="Waterston R."/>
        </authorList>
    </citation>
    <scope>NUCLEOTIDE SEQUENCE [LARGE SCALE GENOMIC DNA]</scope>
    <source>
        <strain evidence="1 2">Bristol N2</strain>
    </source>
</reference>
<evidence type="ECO:0000313" key="3">
    <source>
        <dbReference type="WormBase" id="F38E11.9"/>
    </source>
</evidence>
<dbReference type="PIR" id="T21971">
    <property type="entry name" value="T21971"/>
</dbReference>
<dbReference type="HOGENOM" id="CLU_934587_0_0_1"/>
<evidence type="ECO:0000313" key="1">
    <source>
        <dbReference type="EMBL" id="CAA92777.2"/>
    </source>
</evidence>
<sequence>MAESSDFDFSMTSVKEECFTEDFFNSIKSMNTKRRKTYLTNLMSSNELTKRQDTNPDFDYFSYQNVNFSWIRCRNCLAIIVDERCGNRYKHKNKECTATIMLPDCIPDYEDLTSEITDFCLKSGLPFSLMASENFQNFLKNVCLKSGHPDVGNITFPTRETIQNYICADYEHIIESIGLKIRKKVKCKEANLLIDLGKYYHDYLNALVLYMDDGLEKLELQVVPYAFKMTSSSKSAIHMKELLVQAGEKFGLSPEDVTSMTLISDDTENMKNKLLKTIWSLLPKSIFMRFLHNNLFKQ</sequence>
<name>G5EFJ1_CAEEL</name>
<dbReference type="RefSeq" id="NP_501666.1">
    <property type="nucleotide sequence ID" value="NM_069265.3"/>
</dbReference>
<dbReference type="AlphaFoldDB" id="G5EFJ1"/>
<proteinExistence type="predicted"/>
<dbReference type="EMBL" id="BX284604">
    <property type="protein sequence ID" value="CAA92777.2"/>
    <property type="molecule type" value="Genomic_DNA"/>
</dbReference>
<dbReference type="Bgee" id="WBGene00009544">
    <property type="expression patterns" value="Expressed in pharyngeal muscle cell (C elegans) and 4 other cell types or tissues"/>
</dbReference>
<dbReference type="STRING" id="6239.F38E11.9.2"/>
<dbReference type="InParanoid" id="G5EFJ1"/>
<gene>
    <name evidence="1" type="ORF">CELE_F38E11.9</name>
    <name evidence="1 3" type="ORF">F38E11.9</name>
</gene>
<dbReference type="CTD" id="177776"/>
<dbReference type="PANTHER" id="PTHR37432">
    <property type="entry name" value="PROTEIN CBG21304"/>
    <property type="match status" value="1"/>
</dbReference>
<protein>
    <submittedName>
        <fullName evidence="1">NR LBD domain-containing protein</fullName>
    </submittedName>
</protein>
<accession>G5EFJ1</accession>
<organism evidence="1 2">
    <name type="scientific">Caenorhabditis elegans</name>
    <dbReference type="NCBI Taxonomy" id="6239"/>
    <lineage>
        <taxon>Eukaryota</taxon>
        <taxon>Metazoa</taxon>
        <taxon>Ecdysozoa</taxon>
        <taxon>Nematoda</taxon>
        <taxon>Chromadorea</taxon>
        <taxon>Rhabditida</taxon>
        <taxon>Rhabditina</taxon>
        <taxon>Rhabditomorpha</taxon>
        <taxon>Rhabditoidea</taxon>
        <taxon>Rhabditidae</taxon>
        <taxon>Peloderinae</taxon>
        <taxon>Caenorhabditis</taxon>
    </lineage>
</organism>
<dbReference type="GeneID" id="177776"/>
<dbReference type="FunCoup" id="G5EFJ1">
    <property type="interactions" value="170"/>
</dbReference>
<dbReference type="PaxDb" id="6239-F38E11.9.1"/>